<keyword evidence="1" id="KW-1133">Transmembrane helix</keyword>
<feature type="transmembrane region" description="Helical" evidence="1">
    <location>
        <begin position="12"/>
        <end position="31"/>
    </location>
</feature>
<gene>
    <name evidence="2" type="ORF">H6G06_19985</name>
</gene>
<dbReference type="AlphaFoldDB" id="A0A926WM69"/>
<organism evidence="2 3">
    <name type="scientific">Anabaena sphaerica FACHB-251</name>
    <dbReference type="NCBI Taxonomy" id="2692883"/>
    <lineage>
        <taxon>Bacteria</taxon>
        <taxon>Bacillati</taxon>
        <taxon>Cyanobacteriota</taxon>
        <taxon>Cyanophyceae</taxon>
        <taxon>Nostocales</taxon>
        <taxon>Nostocaceae</taxon>
        <taxon>Anabaena</taxon>
    </lineage>
</organism>
<dbReference type="RefSeq" id="WP_190563311.1">
    <property type="nucleotide sequence ID" value="NZ_JACJQU010000015.1"/>
</dbReference>
<accession>A0A926WM69</accession>
<keyword evidence="1" id="KW-0472">Membrane</keyword>
<evidence type="ECO:0000256" key="1">
    <source>
        <dbReference type="SAM" id="Phobius"/>
    </source>
</evidence>
<comment type="caution">
    <text evidence="2">The sequence shown here is derived from an EMBL/GenBank/DDBJ whole genome shotgun (WGS) entry which is preliminary data.</text>
</comment>
<reference evidence="3" key="1">
    <citation type="journal article" date="2020" name="ISME J.">
        <title>Comparative genomics reveals insights into cyanobacterial evolution and habitat adaptation.</title>
        <authorList>
            <person name="Chen M.Y."/>
            <person name="Teng W.K."/>
            <person name="Zhao L."/>
            <person name="Hu C.X."/>
            <person name="Zhou Y.K."/>
            <person name="Han B.P."/>
            <person name="Song L.R."/>
            <person name="Shu W.S."/>
        </authorList>
    </citation>
    <scope>NUCLEOTIDE SEQUENCE [LARGE SCALE GENOMIC DNA]</scope>
    <source>
        <strain evidence="3">FACHB-251</strain>
    </source>
</reference>
<dbReference type="EMBL" id="JACJQU010000015">
    <property type="protein sequence ID" value="MBD2295693.1"/>
    <property type="molecule type" value="Genomic_DNA"/>
</dbReference>
<evidence type="ECO:0000313" key="2">
    <source>
        <dbReference type="EMBL" id="MBD2295693.1"/>
    </source>
</evidence>
<keyword evidence="3" id="KW-1185">Reference proteome</keyword>
<keyword evidence="1" id="KW-0812">Transmembrane</keyword>
<proteinExistence type="predicted"/>
<protein>
    <submittedName>
        <fullName evidence="2">Uncharacterized protein</fullName>
    </submittedName>
</protein>
<name>A0A926WM69_9NOST</name>
<dbReference type="Proteomes" id="UP000662185">
    <property type="component" value="Unassembled WGS sequence"/>
</dbReference>
<evidence type="ECO:0000313" key="3">
    <source>
        <dbReference type="Proteomes" id="UP000662185"/>
    </source>
</evidence>
<sequence>MVIKSAITPHKFLSINSMVRAIAALAVGIAYPRKKQELERRITDYEANLDNVMTWEEIKTSIRGKQ</sequence>